<keyword evidence="4 6" id="KW-1133">Transmembrane helix</keyword>
<evidence type="ECO:0000313" key="7">
    <source>
        <dbReference type="EMBL" id="MFK2901843.1"/>
    </source>
</evidence>
<name>A0ABW8JL53_9GAMM</name>
<organism evidence="7 8">
    <name type="scientific">Dyella jejuensis</name>
    <dbReference type="NCBI Taxonomy" id="1432009"/>
    <lineage>
        <taxon>Bacteria</taxon>
        <taxon>Pseudomonadati</taxon>
        <taxon>Pseudomonadota</taxon>
        <taxon>Gammaproteobacteria</taxon>
        <taxon>Lysobacterales</taxon>
        <taxon>Rhodanobacteraceae</taxon>
        <taxon>Dyella</taxon>
    </lineage>
</organism>
<keyword evidence="8" id="KW-1185">Reference proteome</keyword>
<feature type="transmembrane region" description="Helical" evidence="6">
    <location>
        <begin position="34"/>
        <end position="57"/>
    </location>
</feature>
<evidence type="ECO:0000256" key="6">
    <source>
        <dbReference type="SAM" id="Phobius"/>
    </source>
</evidence>
<dbReference type="RefSeq" id="WP_404548708.1">
    <property type="nucleotide sequence ID" value="NZ_JADIKJ010000018.1"/>
</dbReference>
<evidence type="ECO:0000256" key="1">
    <source>
        <dbReference type="ARBA" id="ARBA00004651"/>
    </source>
</evidence>
<reference evidence="7 8" key="1">
    <citation type="submission" date="2020-10" db="EMBL/GenBank/DDBJ databases">
        <title>Phylogeny of dyella-like bacteria.</title>
        <authorList>
            <person name="Fu J."/>
        </authorList>
    </citation>
    <scope>NUCLEOTIDE SEQUENCE [LARGE SCALE GENOMIC DNA]</scope>
    <source>
        <strain evidence="7 8">JP1</strain>
    </source>
</reference>
<dbReference type="Pfam" id="PF03626">
    <property type="entry name" value="COX4_pro"/>
    <property type="match status" value="1"/>
</dbReference>
<keyword evidence="5 6" id="KW-0472">Membrane</keyword>
<dbReference type="InterPro" id="IPR005171">
    <property type="entry name" value="Cyt_c_oxidase_su4_prok"/>
</dbReference>
<evidence type="ECO:0000256" key="5">
    <source>
        <dbReference type="ARBA" id="ARBA00023136"/>
    </source>
</evidence>
<dbReference type="Proteomes" id="UP001620461">
    <property type="component" value="Unassembled WGS sequence"/>
</dbReference>
<sequence>MTQREVPSLGSHLWVLAALLVLLAASACLSRLPLGWWVLVISATVAVAQALLVLVVFMRLKSAHPMLRIIAVMSFTWPLLLVALSLGDAMTRSLLHAPW</sequence>
<comment type="caution">
    <text evidence="7">The sequence shown here is derived from an EMBL/GenBank/DDBJ whole genome shotgun (WGS) entry which is preliminary data.</text>
</comment>
<protein>
    <recommendedName>
        <fullName evidence="9">Oxidase</fullName>
    </recommendedName>
</protein>
<feature type="transmembrane region" description="Helical" evidence="6">
    <location>
        <begin position="69"/>
        <end position="87"/>
    </location>
</feature>
<accession>A0ABW8JL53</accession>
<gene>
    <name evidence="7" type="ORF">ISP15_16005</name>
</gene>
<proteinExistence type="predicted"/>
<evidence type="ECO:0000256" key="3">
    <source>
        <dbReference type="ARBA" id="ARBA00022692"/>
    </source>
</evidence>
<dbReference type="NCBIfam" id="TIGR02229">
    <property type="entry name" value="caa3_sub_IV"/>
    <property type="match status" value="1"/>
</dbReference>
<evidence type="ECO:0000313" key="8">
    <source>
        <dbReference type="Proteomes" id="UP001620461"/>
    </source>
</evidence>
<evidence type="ECO:0008006" key="9">
    <source>
        <dbReference type="Google" id="ProtNLM"/>
    </source>
</evidence>
<dbReference type="InterPro" id="IPR011743">
    <property type="entry name" value="Caa3_sub_IV"/>
</dbReference>
<comment type="subcellular location">
    <subcellularLocation>
        <location evidence="1">Cell membrane</location>
        <topology evidence="1">Multi-pass membrane protein</topology>
    </subcellularLocation>
</comment>
<keyword evidence="3 6" id="KW-0812">Transmembrane</keyword>
<keyword evidence="2" id="KW-1003">Cell membrane</keyword>
<dbReference type="EMBL" id="JADIKJ010000018">
    <property type="protein sequence ID" value="MFK2901843.1"/>
    <property type="molecule type" value="Genomic_DNA"/>
</dbReference>
<evidence type="ECO:0000256" key="2">
    <source>
        <dbReference type="ARBA" id="ARBA00022475"/>
    </source>
</evidence>
<evidence type="ECO:0000256" key="4">
    <source>
        <dbReference type="ARBA" id="ARBA00022989"/>
    </source>
</evidence>
<dbReference type="PROSITE" id="PS51257">
    <property type="entry name" value="PROKAR_LIPOPROTEIN"/>
    <property type="match status" value="1"/>
</dbReference>